<feature type="transmembrane region" description="Helical" evidence="1">
    <location>
        <begin position="20"/>
        <end position="43"/>
    </location>
</feature>
<protein>
    <submittedName>
        <fullName evidence="2">Uncharacterized protein</fullName>
    </submittedName>
</protein>
<feature type="transmembrane region" description="Helical" evidence="1">
    <location>
        <begin position="49"/>
        <end position="68"/>
    </location>
</feature>
<evidence type="ECO:0000256" key="1">
    <source>
        <dbReference type="SAM" id="Phobius"/>
    </source>
</evidence>
<gene>
    <name evidence="2" type="ORF">C8J25_1111</name>
</gene>
<name>A0A2T5TY20_9SPHN</name>
<keyword evidence="1" id="KW-0472">Membrane</keyword>
<sequence length="92" mass="10296">MKAAFWRFAHQHYQSRAPLLLVDAAAFTWFAFFALIYGAALLAGWSPGFIEVLVGLLLVGGPLIVGMLHRRIRIEAAKAPDALYRKRLLTSR</sequence>
<organism evidence="2 3">
    <name type="scientific">Sphingomonas faeni</name>
    <dbReference type="NCBI Taxonomy" id="185950"/>
    <lineage>
        <taxon>Bacteria</taxon>
        <taxon>Pseudomonadati</taxon>
        <taxon>Pseudomonadota</taxon>
        <taxon>Alphaproteobacteria</taxon>
        <taxon>Sphingomonadales</taxon>
        <taxon>Sphingomonadaceae</taxon>
        <taxon>Sphingomonas</taxon>
    </lineage>
</organism>
<dbReference type="EMBL" id="QAYE01000011">
    <property type="protein sequence ID" value="PTW44166.1"/>
    <property type="molecule type" value="Genomic_DNA"/>
</dbReference>
<proteinExistence type="predicted"/>
<keyword evidence="1" id="KW-1133">Transmembrane helix</keyword>
<dbReference type="GeneID" id="91007543"/>
<evidence type="ECO:0000313" key="2">
    <source>
        <dbReference type="EMBL" id="PTW44166.1"/>
    </source>
</evidence>
<dbReference type="Proteomes" id="UP000244013">
    <property type="component" value="Unassembled WGS sequence"/>
</dbReference>
<keyword evidence="1" id="KW-0812">Transmembrane</keyword>
<evidence type="ECO:0000313" key="3">
    <source>
        <dbReference type="Proteomes" id="UP000244013"/>
    </source>
</evidence>
<dbReference type="RefSeq" id="WP_107955693.1">
    <property type="nucleotide sequence ID" value="NZ_JAPZPQ010000011.1"/>
</dbReference>
<accession>A0A2T5TY20</accession>
<dbReference type="AlphaFoldDB" id="A0A2T5TY20"/>
<reference evidence="2 3" key="1">
    <citation type="submission" date="2018-04" db="EMBL/GenBank/DDBJ databases">
        <title>Genomic Encyclopedia of Type Strains, Phase III (KMG-III): the genomes of soil and plant-associated and newly described type strains.</title>
        <authorList>
            <person name="Whitman W."/>
        </authorList>
    </citation>
    <scope>NUCLEOTIDE SEQUENCE [LARGE SCALE GENOMIC DNA]</scope>
    <source>
        <strain evidence="2 3">MA-olki</strain>
    </source>
</reference>
<comment type="caution">
    <text evidence="2">The sequence shown here is derived from an EMBL/GenBank/DDBJ whole genome shotgun (WGS) entry which is preliminary data.</text>
</comment>